<evidence type="ECO:0000256" key="2">
    <source>
        <dbReference type="ARBA" id="ARBA00022723"/>
    </source>
</evidence>
<dbReference type="PRINTS" id="PR00385">
    <property type="entry name" value="P450"/>
</dbReference>
<keyword evidence="5 7" id="KW-0503">Monooxygenase</keyword>
<keyword evidence="9" id="KW-1185">Reference proteome</keyword>
<keyword evidence="1 6" id="KW-0349">Heme</keyword>
<dbReference type="GO" id="GO:0016705">
    <property type="term" value="F:oxidoreductase activity, acting on paired donors, with incorporation or reduction of molecular oxygen"/>
    <property type="evidence" value="ECO:0007669"/>
    <property type="project" value="InterPro"/>
</dbReference>
<accession>A0AAN8W1F4</accession>
<dbReference type="InterPro" id="IPR050651">
    <property type="entry name" value="Plant_Cytochrome_P450_Monoox"/>
</dbReference>
<dbReference type="PANTHER" id="PTHR47947:SF20">
    <property type="entry name" value="CYTOCHROME P450 FAMILY PROTEIN"/>
    <property type="match status" value="1"/>
</dbReference>
<dbReference type="InterPro" id="IPR002401">
    <property type="entry name" value="Cyt_P450_E_grp-I"/>
</dbReference>
<dbReference type="Proteomes" id="UP001370490">
    <property type="component" value="Unassembled WGS sequence"/>
</dbReference>
<dbReference type="InterPro" id="IPR001128">
    <property type="entry name" value="Cyt_P450"/>
</dbReference>
<dbReference type="Pfam" id="PF00067">
    <property type="entry name" value="p450"/>
    <property type="match status" value="1"/>
</dbReference>
<keyword evidence="3 7" id="KW-0560">Oxidoreductase</keyword>
<evidence type="ECO:0000256" key="3">
    <source>
        <dbReference type="ARBA" id="ARBA00023002"/>
    </source>
</evidence>
<dbReference type="PROSITE" id="PS00086">
    <property type="entry name" value="CYTOCHROME_P450"/>
    <property type="match status" value="1"/>
</dbReference>
<evidence type="ECO:0000313" key="8">
    <source>
        <dbReference type="EMBL" id="KAK6939671.1"/>
    </source>
</evidence>
<evidence type="ECO:0000256" key="7">
    <source>
        <dbReference type="RuleBase" id="RU000461"/>
    </source>
</evidence>
<name>A0AAN8W1F4_9MAGN</name>
<evidence type="ECO:0000256" key="1">
    <source>
        <dbReference type="ARBA" id="ARBA00022617"/>
    </source>
</evidence>
<evidence type="ECO:0000256" key="6">
    <source>
        <dbReference type="PIRSR" id="PIRSR602401-1"/>
    </source>
</evidence>
<dbReference type="GO" id="GO:0020037">
    <property type="term" value="F:heme binding"/>
    <property type="evidence" value="ECO:0007669"/>
    <property type="project" value="InterPro"/>
</dbReference>
<keyword evidence="2 6" id="KW-0479">Metal-binding</keyword>
<dbReference type="EMBL" id="JBAMMX010000005">
    <property type="protein sequence ID" value="KAK6939671.1"/>
    <property type="molecule type" value="Genomic_DNA"/>
</dbReference>
<sequence>MPLKNDIVFADHPRMLSGKYLSYGHTAMGMASGELWCNLRTSTSLEIFSNNCIAKFSGIRLEEVELLSKQLFQTSSKKQAKVVLKSKFLEFSFNVIMRMIVGKRYYGENVEGMEEAKRFQDIMQELLLNLEDFLPLARIFDFQGVVRKMKLLMGKMDPLYQRLIDKRWKLRNETSQTNREREEKTWIGTLLSLLETEPELLSDVTKGIKSTLIGAATESSATMEQAMSLFLNREEKMKKVQAEIDARESGKSICWMSKISQSFISKKKKKKDLPKLTYPQNVIDETLTLYPPTPLLVLHKSSKDCTIHGYDVPQGTMLLVHLWAMHRDPKLWADASKFMPERFEERESQGHKWIPFGIGRRGCPGAALGRRVMGLVLGALVQMKKVRAEIDARELGKIIC</sequence>
<dbReference type="InterPro" id="IPR036396">
    <property type="entry name" value="Cyt_P450_sf"/>
</dbReference>
<feature type="binding site" description="axial binding residue" evidence="6">
    <location>
        <position position="363"/>
    </location>
    <ligand>
        <name>heme</name>
        <dbReference type="ChEBI" id="CHEBI:30413"/>
    </ligand>
    <ligandPart>
        <name>Fe</name>
        <dbReference type="ChEBI" id="CHEBI:18248"/>
    </ligandPart>
</feature>
<dbReference type="PANTHER" id="PTHR47947">
    <property type="entry name" value="CYTOCHROME P450 82C3-RELATED"/>
    <property type="match status" value="1"/>
</dbReference>
<protein>
    <submittedName>
        <fullName evidence="8">Cytochrome P450</fullName>
    </submittedName>
</protein>
<evidence type="ECO:0000313" key="9">
    <source>
        <dbReference type="Proteomes" id="UP001370490"/>
    </source>
</evidence>
<comment type="cofactor">
    <cofactor evidence="6">
        <name>heme</name>
        <dbReference type="ChEBI" id="CHEBI:30413"/>
    </cofactor>
</comment>
<evidence type="ECO:0000256" key="5">
    <source>
        <dbReference type="ARBA" id="ARBA00023033"/>
    </source>
</evidence>
<dbReference type="AlphaFoldDB" id="A0AAN8W1F4"/>
<dbReference type="InterPro" id="IPR017972">
    <property type="entry name" value="Cyt_P450_CS"/>
</dbReference>
<dbReference type="Gene3D" id="1.10.630.10">
    <property type="entry name" value="Cytochrome P450"/>
    <property type="match status" value="1"/>
</dbReference>
<evidence type="ECO:0000256" key="4">
    <source>
        <dbReference type="ARBA" id="ARBA00023004"/>
    </source>
</evidence>
<organism evidence="8 9">
    <name type="scientific">Dillenia turbinata</name>
    <dbReference type="NCBI Taxonomy" id="194707"/>
    <lineage>
        <taxon>Eukaryota</taxon>
        <taxon>Viridiplantae</taxon>
        <taxon>Streptophyta</taxon>
        <taxon>Embryophyta</taxon>
        <taxon>Tracheophyta</taxon>
        <taxon>Spermatophyta</taxon>
        <taxon>Magnoliopsida</taxon>
        <taxon>eudicotyledons</taxon>
        <taxon>Gunneridae</taxon>
        <taxon>Pentapetalae</taxon>
        <taxon>Dilleniales</taxon>
        <taxon>Dilleniaceae</taxon>
        <taxon>Dillenia</taxon>
    </lineage>
</organism>
<proteinExistence type="inferred from homology"/>
<comment type="similarity">
    <text evidence="7">Belongs to the cytochrome P450 family.</text>
</comment>
<dbReference type="SUPFAM" id="SSF48264">
    <property type="entry name" value="Cytochrome P450"/>
    <property type="match status" value="1"/>
</dbReference>
<dbReference type="PRINTS" id="PR00463">
    <property type="entry name" value="EP450I"/>
</dbReference>
<gene>
    <name evidence="8" type="ORF">RJ641_029202</name>
</gene>
<reference evidence="8 9" key="1">
    <citation type="submission" date="2023-12" db="EMBL/GenBank/DDBJ databases">
        <title>A high-quality genome assembly for Dillenia turbinata (Dilleniales).</title>
        <authorList>
            <person name="Chanderbali A."/>
        </authorList>
    </citation>
    <scope>NUCLEOTIDE SEQUENCE [LARGE SCALE GENOMIC DNA]</scope>
    <source>
        <strain evidence="8">LSX21</strain>
        <tissue evidence="8">Leaf</tissue>
    </source>
</reference>
<comment type="caution">
    <text evidence="8">The sequence shown here is derived from an EMBL/GenBank/DDBJ whole genome shotgun (WGS) entry which is preliminary data.</text>
</comment>
<dbReference type="GO" id="GO:0004497">
    <property type="term" value="F:monooxygenase activity"/>
    <property type="evidence" value="ECO:0007669"/>
    <property type="project" value="UniProtKB-KW"/>
</dbReference>
<keyword evidence="4 6" id="KW-0408">Iron</keyword>
<dbReference type="GO" id="GO:0005506">
    <property type="term" value="F:iron ion binding"/>
    <property type="evidence" value="ECO:0007669"/>
    <property type="project" value="InterPro"/>
</dbReference>